<sequence>MDNLSKDIQCAGSDTRPPMLDRTDFASWQQRIRLYFQGKENGVNILKSIDKGPFQMGIVQEPLTEGTKGAPHLRLPKDIYSLINHYTDAKDIWNNVKMLLEGSELTKEDRESQLYDDFEHFRQHKGETIHDYYVWFAKLINDMRNIKMTMSRMQLNSKFVNNMLPEWDTVYDEARPSYDSDILSEVHDHDHYEDAVCEHHDEHAMHDNVQLNHVVDSHADYTSNSNMIPYDQYVKDNVEPVVSSVPNDAYMMIYNDMYEPHAQYVSKTSRNTVVKNSLTVELATYKEQVELPKPYYNELNKVAIGYNNPLCLTCAKQVQPALYNGHEIIKDNYVPAIVHNTKDTLEIAEITRRKINEKIKDLECVTHKVKIAPHDYSKENLLATFTPQKQLTPEQIFWSQDLIKMKFKALKEQTTVSRPIKALTVITPTGLTEGERGFEQTKECYLKEVIPFFKTLKEMFKGIQKALTKEIKEMKDVFDKLEAEVAQNVVDRKLDEIERKNLLIANDNLTVECLSKEVFSVATNSELNVARFIEMHVANTIVETGCLELEAELSKLRDKSHNDDHDELVKHFSNLEHYKELYDSIKIMRAKHIEHVTALTTKNVNLKAQILNMVHSVSKDHVKPKVLAPGKYVIDVEPIVPRLRNNREAHLDYHMHLKKSVETIRDIVEEAKVVRPLDSSIVSACRYTKHSQELLEYAIGTCPQDSHHRDKKHTLAPLIRRKQVTFVKQYDKSNSNTHKHVAKLNTHKNNVPVPPSTGVNRCTNASGSKPRSNTKKNRISPAKGVNKMQVKEQPRTNKSHLRTSNRVDSSSRPKRTVINSNVDPVCQTFRFGNDHFGAIMGYGDYVIGDSVISRVYYVEGLRVFGALCYPTNDSEDLRKLQPTTDIGIFVGYAPSRKDNSRARTKFGSCNSLCTPLNKDLEILFQPMFDEYLEPLHVKRPVSLALAVQAPVNSAGTPSSTTIDQDVPSLSISPSSSALQSHSLHQGVAAKSTFMEDNLVAPVDNNPFINVFALEPSSDASSSEDWIYKVKLDKYGDVLKNKAQLVAKGYRQEEGIDFEELFAHVARIEAIRIFIANATSKNMTIYQMNVKIAFLNGELKEEVYAPRAWYDTLLRFLLDNKFSKGAVDPTLFTRKTGKHILLVQIYVDDIIFSSTDPKACDIFSNEMSSKFQMSMMGQIGTINWGLWYPKDTTMALTAYADADHAGCQDTRISTSESAQFLGDKLTTASSSIRFPCIVTIAVPLLAAAIISSTPARENIHQSITKRAVRIPTRASWYEEKESRENGTKREVFGMPIPGNLITANIQGEPYYQEYLEKVAKHQRYLSGEQGSDPDSPVLKPTKATEKSKPSAPKADLRPPVTKSASSQQPKPKPAPAKSQGKKHKLVMKTFDKPSLARKSRPSLVTKRRNPTSFLRSVDGPLLKSSGNQSLRNINRFQSCRKRAKRKCTSTPTGSSGHDESSSLYAELGLIDNEVKSDEDVPGINAGVPNEGQAGPNPGDQDEGQAAPNPYEQDEGQAGPNPGDAVASQPLPSLVVHAGPTLKHMDLEVTDFSTQPHPEQMDEEFTTTAYPKVQENLKLMVEERVILEEPASFTGTLSSLQHLTKDLSFGDLFFNDKPLEADNEKTTAENEVESMVSITIQQDTFAIPPITTLIRISELEHIMANLIQDNKHLEERLDRHGVRLYTLENLDIPQQKSMNFDHSEELLKDLAEARKKKKKRRDSLKMPHGSPPHQPPPPPPPAGPSRTSGSLGASGLSQVPPTPIHQPGRLGLSVSSTPGDLQIDDGMAPNAQAHSSDDEDIGNAYSPKVNLRQDWWKPLEEDRPATPEPAWFIPSSDVPVPKNKWASSLASTYSSPPEDSLHEQTGDMIMFIDWFYKRQGITILKPQDLEGPAFKLVKFFHPNVIHLQYQMEECHKLLTDSVDDSIIRHNVSKPLMVCV</sequence>
<feature type="region of interest" description="Disordered" evidence="2">
    <location>
        <begin position="1475"/>
        <end position="1527"/>
    </location>
</feature>
<feature type="compositionally biased region" description="Pro residues" evidence="2">
    <location>
        <begin position="1727"/>
        <end position="1741"/>
    </location>
</feature>
<protein>
    <recommendedName>
        <fullName evidence="3">Reverse transcriptase Ty1/copia-type domain-containing protein</fullName>
    </recommendedName>
</protein>
<feature type="compositionally biased region" description="Polar residues" evidence="2">
    <location>
        <begin position="1423"/>
        <end position="1436"/>
    </location>
</feature>
<name>A0A6L2LKV8_TANCI</name>
<feature type="coiled-coil region" evidence="1">
    <location>
        <begin position="1654"/>
        <end position="1681"/>
    </location>
</feature>
<proteinExistence type="predicted"/>
<feature type="compositionally biased region" description="Basic residues" evidence="2">
    <location>
        <begin position="1394"/>
        <end position="1408"/>
    </location>
</feature>
<evidence type="ECO:0000313" key="4">
    <source>
        <dbReference type="EMBL" id="GEU60904.1"/>
    </source>
</evidence>
<reference evidence="4" key="1">
    <citation type="journal article" date="2019" name="Sci. Rep.">
        <title>Draft genome of Tanacetum cinerariifolium, the natural source of mosquito coil.</title>
        <authorList>
            <person name="Yamashiro T."/>
            <person name="Shiraishi A."/>
            <person name="Satake H."/>
            <person name="Nakayama K."/>
        </authorList>
    </citation>
    <scope>NUCLEOTIDE SEQUENCE</scope>
</reference>
<feature type="compositionally biased region" description="Basic residues" evidence="2">
    <location>
        <begin position="1437"/>
        <end position="1446"/>
    </location>
</feature>
<evidence type="ECO:0000256" key="1">
    <source>
        <dbReference type="SAM" id="Coils"/>
    </source>
</evidence>
<organism evidence="4">
    <name type="scientific">Tanacetum cinerariifolium</name>
    <name type="common">Dalmatian daisy</name>
    <name type="synonym">Chrysanthemum cinerariifolium</name>
    <dbReference type="NCBI Taxonomy" id="118510"/>
    <lineage>
        <taxon>Eukaryota</taxon>
        <taxon>Viridiplantae</taxon>
        <taxon>Streptophyta</taxon>
        <taxon>Embryophyta</taxon>
        <taxon>Tracheophyta</taxon>
        <taxon>Spermatophyta</taxon>
        <taxon>Magnoliopsida</taxon>
        <taxon>eudicotyledons</taxon>
        <taxon>Gunneridae</taxon>
        <taxon>Pentapetalae</taxon>
        <taxon>asterids</taxon>
        <taxon>campanulids</taxon>
        <taxon>Asterales</taxon>
        <taxon>Asteraceae</taxon>
        <taxon>Asteroideae</taxon>
        <taxon>Anthemideae</taxon>
        <taxon>Anthemidinae</taxon>
        <taxon>Tanacetum</taxon>
    </lineage>
</organism>
<dbReference type="EMBL" id="BKCJ010004415">
    <property type="protein sequence ID" value="GEU60904.1"/>
    <property type="molecule type" value="Genomic_DNA"/>
</dbReference>
<feature type="domain" description="Reverse transcriptase Ty1/copia-type" evidence="3">
    <location>
        <begin position="1104"/>
        <end position="1178"/>
    </location>
</feature>
<feature type="region of interest" description="Disordered" evidence="2">
    <location>
        <begin position="1324"/>
        <end position="1461"/>
    </location>
</feature>
<feature type="region of interest" description="Disordered" evidence="2">
    <location>
        <begin position="744"/>
        <end position="818"/>
    </location>
</feature>
<evidence type="ECO:0000256" key="2">
    <source>
        <dbReference type="SAM" id="MobiDB-lite"/>
    </source>
</evidence>
<accession>A0A6L2LKV8</accession>
<gene>
    <name evidence="4" type="ORF">Tci_032882</name>
</gene>
<dbReference type="Pfam" id="PF07727">
    <property type="entry name" value="RVT_2"/>
    <property type="match status" value="2"/>
</dbReference>
<dbReference type="InterPro" id="IPR013103">
    <property type="entry name" value="RVT_2"/>
</dbReference>
<keyword evidence="1" id="KW-0175">Coiled coil</keyword>
<evidence type="ECO:0000259" key="3">
    <source>
        <dbReference type="Pfam" id="PF07727"/>
    </source>
</evidence>
<feature type="compositionally biased region" description="Polar residues" evidence="2">
    <location>
        <begin position="757"/>
        <end position="771"/>
    </location>
</feature>
<dbReference type="Pfam" id="PF14223">
    <property type="entry name" value="Retrotran_gag_2"/>
    <property type="match status" value="1"/>
</dbReference>
<feature type="compositionally biased region" description="Polar residues" evidence="2">
    <location>
        <begin position="1744"/>
        <end position="1757"/>
    </location>
</feature>
<feature type="region of interest" description="Disordered" evidence="2">
    <location>
        <begin position="1711"/>
        <end position="1803"/>
    </location>
</feature>
<feature type="domain" description="Reverse transcriptase Ty1/copia-type" evidence="3">
    <location>
        <begin position="1015"/>
        <end position="1103"/>
    </location>
</feature>
<comment type="caution">
    <text evidence="4">The sequence shown here is derived from an EMBL/GenBank/DDBJ whole genome shotgun (WGS) entry which is preliminary data.</text>
</comment>